<dbReference type="Proteomes" id="UP001213000">
    <property type="component" value="Unassembled WGS sequence"/>
</dbReference>
<reference evidence="3" key="1">
    <citation type="submission" date="2022-07" db="EMBL/GenBank/DDBJ databases">
        <title>Genome Sequence of Leucocoprinus birnbaumii.</title>
        <authorList>
            <person name="Buettner E."/>
        </authorList>
    </citation>
    <scope>NUCLEOTIDE SEQUENCE</scope>
    <source>
        <strain evidence="3">VT141</strain>
    </source>
</reference>
<sequence length="521" mass="58223">MSGLRRTTVTMHFSKTYEELLGALPRELRETVVEYKHLKKIINQIVQELSSLGLNPDLLQELLEYHEKHPPAVSTPDSQVTDALTPPSTSARVPGPDPSSINSRRTPPTVVYELSDDSSRIESRLRVPTESLSTLDQILHSGETEGIGGDGNSENEGQDHDGASKSEISNFSAKLTKVINSAISAQASVPSSTGSSGFRPLLLSCEKDVDASDSDGVIIPLASDSQFFELLHTGLQNISGHLKSIEADFRKNLKELSAAIGACARPASSSKAAVQTFRAWSPLKDNPGFIRVRYHSLSDSDLYSWREIFQLYMELEIFQSTHEMNKGERSLEESEQRLELFKCKAVQRGFTGIKQSKLKLGRSRRVLERFLELNTFVLNIQKFQFANSEATRKILKKHKKRTALRLPQAPSSSSSHSPPQLALLSHVPPFTLHRILIQAIGETLIPIIPHLDDYSCLICTTLAFKPIRLDYRDNVDWALMNFMQDWFPREAKEKLKENEKESNAELLAELGLDPNTSCTIM</sequence>
<feature type="domain" description="SPX" evidence="2">
    <location>
        <begin position="11"/>
        <end position="412"/>
    </location>
</feature>
<protein>
    <recommendedName>
        <fullName evidence="2">SPX domain-containing protein</fullName>
    </recommendedName>
</protein>
<dbReference type="AlphaFoldDB" id="A0AAD5YQ23"/>
<evidence type="ECO:0000313" key="4">
    <source>
        <dbReference type="Proteomes" id="UP001213000"/>
    </source>
</evidence>
<evidence type="ECO:0000256" key="1">
    <source>
        <dbReference type="SAM" id="MobiDB-lite"/>
    </source>
</evidence>
<comment type="caution">
    <text evidence="3">The sequence shown here is derived from an EMBL/GenBank/DDBJ whole genome shotgun (WGS) entry which is preliminary data.</text>
</comment>
<dbReference type="InterPro" id="IPR004331">
    <property type="entry name" value="SPX_dom"/>
</dbReference>
<feature type="region of interest" description="Disordered" evidence="1">
    <location>
        <begin position="142"/>
        <end position="165"/>
    </location>
</feature>
<dbReference type="Pfam" id="PF03105">
    <property type="entry name" value="SPX"/>
    <property type="match status" value="1"/>
</dbReference>
<gene>
    <name evidence="3" type="ORF">NP233_g7358</name>
</gene>
<accession>A0AAD5YQ23</accession>
<evidence type="ECO:0000259" key="2">
    <source>
        <dbReference type="PROSITE" id="PS51382"/>
    </source>
</evidence>
<dbReference type="EMBL" id="JANIEX010000531">
    <property type="protein sequence ID" value="KAJ3565883.1"/>
    <property type="molecule type" value="Genomic_DNA"/>
</dbReference>
<keyword evidence="4" id="KW-1185">Reference proteome</keyword>
<evidence type="ECO:0000313" key="3">
    <source>
        <dbReference type="EMBL" id="KAJ3565883.1"/>
    </source>
</evidence>
<dbReference type="PROSITE" id="PS51382">
    <property type="entry name" value="SPX"/>
    <property type="match status" value="1"/>
</dbReference>
<name>A0AAD5YQ23_9AGAR</name>
<feature type="compositionally biased region" description="Basic and acidic residues" evidence="1">
    <location>
        <begin position="117"/>
        <end position="127"/>
    </location>
</feature>
<proteinExistence type="predicted"/>
<feature type="region of interest" description="Disordered" evidence="1">
    <location>
        <begin position="69"/>
        <end position="127"/>
    </location>
</feature>
<organism evidence="3 4">
    <name type="scientific">Leucocoprinus birnbaumii</name>
    <dbReference type="NCBI Taxonomy" id="56174"/>
    <lineage>
        <taxon>Eukaryota</taxon>
        <taxon>Fungi</taxon>
        <taxon>Dikarya</taxon>
        <taxon>Basidiomycota</taxon>
        <taxon>Agaricomycotina</taxon>
        <taxon>Agaricomycetes</taxon>
        <taxon>Agaricomycetidae</taxon>
        <taxon>Agaricales</taxon>
        <taxon>Agaricineae</taxon>
        <taxon>Agaricaceae</taxon>
        <taxon>Leucocoprinus</taxon>
    </lineage>
</organism>
<feature type="compositionally biased region" description="Polar residues" evidence="1">
    <location>
        <begin position="75"/>
        <end position="91"/>
    </location>
</feature>